<evidence type="ECO:0000313" key="1">
    <source>
        <dbReference type="EMBL" id="KAJ0171679.1"/>
    </source>
</evidence>
<keyword evidence="2" id="KW-1185">Reference proteome</keyword>
<dbReference type="EMBL" id="CM034409">
    <property type="protein sequence ID" value="KAJ0171679.1"/>
    <property type="molecule type" value="Genomic_DNA"/>
</dbReference>
<feature type="non-terminal residue" evidence="1">
    <location>
        <position position="67"/>
    </location>
</feature>
<comment type="caution">
    <text evidence="1">The sequence shown here is derived from an EMBL/GenBank/DDBJ whole genome shotgun (WGS) entry which is preliminary data.</text>
</comment>
<proteinExistence type="predicted"/>
<feature type="non-terminal residue" evidence="1">
    <location>
        <position position="1"/>
    </location>
</feature>
<sequence>NTSPVTIYTVINSHYPSLHLYAIYIFYNGVTWTRPRSRKDCNPHFSFSNGGRKAHACHRIANRRILE</sequence>
<evidence type="ECO:0000313" key="2">
    <source>
        <dbReference type="Proteomes" id="UP000824533"/>
    </source>
</evidence>
<accession>A0ACC1CJC3</accession>
<dbReference type="Proteomes" id="UP000824533">
    <property type="component" value="Linkage Group LG23"/>
</dbReference>
<protein>
    <submittedName>
        <fullName evidence="1">Uncharacterized protein</fullName>
    </submittedName>
</protein>
<name>A0ACC1CJC3_9NEOP</name>
<reference evidence="1 2" key="1">
    <citation type="journal article" date="2021" name="Front. Genet.">
        <title>Chromosome-Level Genome Assembly Reveals Significant Gene Expansion in the Toll and IMD Signaling Pathways of Dendrolimus kikuchii.</title>
        <authorList>
            <person name="Zhou J."/>
            <person name="Wu P."/>
            <person name="Xiong Z."/>
            <person name="Liu N."/>
            <person name="Zhao N."/>
            <person name="Ji M."/>
            <person name="Qiu Y."/>
            <person name="Yang B."/>
        </authorList>
    </citation>
    <scope>NUCLEOTIDE SEQUENCE [LARGE SCALE GENOMIC DNA]</scope>
    <source>
        <strain evidence="1">Ann1</strain>
    </source>
</reference>
<organism evidence="1 2">
    <name type="scientific">Dendrolimus kikuchii</name>
    <dbReference type="NCBI Taxonomy" id="765133"/>
    <lineage>
        <taxon>Eukaryota</taxon>
        <taxon>Metazoa</taxon>
        <taxon>Ecdysozoa</taxon>
        <taxon>Arthropoda</taxon>
        <taxon>Hexapoda</taxon>
        <taxon>Insecta</taxon>
        <taxon>Pterygota</taxon>
        <taxon>Neoptera</taxon>
        <taxon>Endopterygota</taxon>
        <taxon>Lepidoptera</taxon>
        <taxon>Glossata</taxon>
        <taxon>Ditrysia</taxon>
        <taxon>Bombycoidea</taxon>
        <taxon>Lasiocampidae</taxon>
        <taxon>Dendrolimus</taxon>
    </lineage>
</organism>
<gene>
    <name evidence="1" type="ORF">K1T71_012442</name>
</gene>